<gene>
    <name evidence="7" type="ORF">Ocin01_14558</name>
</gene>
<keyword evidence="4 5" id="KW-0472">Membrane</keyword>
<feature type="transmembrane region" description="Helical" evidence="5">
    <location>
        <begin position="320"/>
        <end position="340"/>
    </location>
</feature>
<dbReference type="PANTHER" id="PTHR19229:SF250">
    <property type="entry name" value="ABC TRANSPORTER DOMAIN-CONTAINING PROTEIN-RELATED"/>
    <property type="match status" value="1"/>
</dbReference>
<dbReference type="OrthoDB" id="10255969at2759"/>
<evidence type="ECO:0000256" key="3">
    <source>
        <dbReference type="ARBA" id="ARBA00022989"/>
    </source>
</evidence>
<evidence type="ECO:0000256" key="1">
    <source>
        <dbReference type="ARBA" id="ARBA00004141"/>
    </source>
</evidence>
<organism evidence="7 8">
    <name type="scientific">Orchesella cincta</name>
    <name type="common">Springtail</name>
    <name type="synonym">Podura cincta</name>
    <dbReference type="NCBI Taxonomy" id="48709"/>
    <lineage>
        <taxon>Eukaryota</taxon>
        <taxon>Metazoa</taxon>
        <taxon>Ecdysozoa</taxon>
        <taxon>Arthropoda</taxon>
        <taxon>Hexapoda</taxon>
        <taxon>Collembola</taxon>
        <taxon>Entomobryomorpha</taxon>
        <taxon>Entomobryoidea</taxon>
        <taxon>Orchesellidae</taxon>
        <taxon>Orchesellinae</taxon>
        <taxon>Orchesella</taxon>
    </lineage>
</organism>
<evidence type="ECO:0000259" key="6">
    <source>
        <dbReference type="PROSITE" id="PS50893"/>
    </source>
</evidence>
<evidence type="ECO:0000256" key="5">
    <source>
        <dbReference type="SAM" id="Phobius"/>
    </source>
</evidence>
<comment type="subcellular location">
    <subcellularLocation>
        <location evidence="1">Membrane</location>
        <topology evidence="1">Multi-pass membrane protein</topology>
    </subcellularLocation>
</comment>
<keyword evidence="7" id="KW-0547">Nucleotide-binding</keyword>
<dbReference type="GO" id="GO:0005524">
    <property type="term" value="F:ATP binding"/>
    <property type="evidence" value="ECO:0007669"/>
    <property type="project" value="UniProtKB-KW"/>
</dbReference>
<dbReference type="Gene3D" id="3.40.50.300">
    <property type="entry name" value="P-loop containing nucleotide triphosphate hydrolases"/>
    <property type="match status" value="2"/>
</dbReference>
<dbReference type="GO" id="GO:0016020">
    <property type="term" value="C:membrane"/>
    <property type="evidence" value="ECO:0007669"/>
    <property type="project" value="UniProtKB-SubCell"/>
</dbReference>
<feature type="transmembrane region" description="Helical" evidence="5">
    <location>
        <begin position="903"/>
        <end position="929"/>
    </location>
</feature>
<feature type="transmembrane region" description="Helical" evidence="5">
    <location>
        <begin position="950"/>
        <end position="978"/>
    </location>
</feature>
<dbReference type="GO" id="GO:0016887">
    <property type="term" value="F:ATP hydrolysis activity"/>
    <property type="evidence" value="ECO:0007669"/>
    <property type="project" value="InterPro"/>
</dbReference>
<dbReference type="Proteomes" id="UP000094527">
    <property type="component" value="Unassembled WGS sequence"/>
</dbReference>
<reference evidence="7 8" key="1">
    <citation type="journal article" date="2016" name="Genome Biol. Evol.">
        <title>Gene Family Evolution Reflects Adaptation to Soil Environmental Stressors in the Genome of the Collembolan Orchesella cincta.</title>
        <authorList>
            <person name="Faddeeva-Vakhrusheva A."/>
            <person name="Derks M.F."/>
            <person name="Anvar S.Y."/>
            <person name="Agamennone V."/>
            <person name="Suring W."/>
            <person name="Smit S."/>
            <person name="van Straalen N.M."/>
            <person name="Roelofs D."/>
        </authorList>
    </citation>
    <scope>NUCLEOTIDE SEQUENCE [LARGE SCALE GENOMIC DNA]</scope>
    <source>
        <tissue evidence="7">Mixed pool</tissue>
    </source>
</reference>
<name>A0A1D2MGT4_ORCCI</name>
<dbReference type="GO" id="GO:0140359">
    <property type="term" value="F:ABC-type transporter activity"/>
    <property type="evidence" value="ECO:0007669"/>
    <property type="project" value="InterPro"/>
</dbReference>
<keyword evidence="8" id="KW-1185">Reference proteome</keyword>
<feature type="transmembrane region" description="Helical" evidence="5">
    <location>
        <begin position="1159"/>
        <end position="1178"/>
    </location>
</feature>
<dbReference type="Pfam" id="PF23321">
    <property type="entry name" value="R1_ABCA1"/>
    <property type="match status" value="1"/>
</dbReference>
<dbReference type="InterPro" id="IPR026082">
    <property type="entry name" value="ABCA"/>
</dbReference>
<proteinExistence type="predicted"/>
<feature type="transmembrane region" description="Helical" evidence="5">
    <location>
        <begin position="204"/>
        <end position="228"/>
    </location>
</feature>
<dbReference type="STRING" id="48709.A0A1D2MGT4"/>
<protein>
    <submittedName>
        <fullName evidence="7">ATP-binding cassette sub-family A member 3</fullName>
    </submittedName>
</protein>
<keyword evidence="2 5" id="KW-0812">Transmembrane</keyword>
<dbReference type="Pfam" id="PF12698">
    <property type="entry name" value="ABC2_membrane_3"/>
    <property type="match status" value="2"/>
</dbReference>
<feature type="domain" description="ABC transporter" evidence="6">
    <location>
        <begin position="1226"/>
        <end position="1453"/>
    </location>
</feature>
<keyword evidence="7" id="KW-0067">ATP-binding</keyword>
<dbReference type="SUPFAM" id="SSF52540">
    <property type="entry name" value="P-loop containing nucleoside triphosphate hydrolases"/>
    <property type="match status" value="2"/>
</dbReference>
<comment type="caution">
    <text evidence="7">The sequence shown here is derived from an EMBL/GenBank/DDBJ whole genome shotgun (WGS) entry which is preliminary data.</text>
</comment>
<feature type="transmembrane region" description="Helical" evidence="5">
    <location>
        <begin position="248"/>
        <end position="274"/>
    </location>
</feature>
<dbReference type="InterPro" id="IPR003439">
    <property type="entry name" value="ABC_transporter-like_ATP-bd"/>
</dbReference>
<keyword evidence="3 5" id="KW-1133">Transmembrane helix</keyword>
<evidence type="ECO:0000313" key="7">
    <source>
        <dbReference type="EMBL" id="ODM92121.1"/>
    </source>
</evidence>
<sequence>MKHLAFVTKVKIPFQNIIEQLTRNFHAGWNGRTSIIGYTPNDRAAEDVMLKALKHLRDGDPDQTSPHNVTLRGFDSEGDMEAFHSLFLQSQYGSESSNLTIYNQFIAGIVFNGLSQNVNPNQKISYKIRLTNGYFYNTNDLMPPDFDNGPGYSTYTYFYSTFSAFQLVLDKTLIETLSGKQPDYKISIQAFPYPPYESTDIDDLYYIFLPQFIVLGFVFVIPLVVNGVVSEKETGIKELMKMSGLPEYLHWLGWMLNSLLILIITVTIIVVVLFVEFSSETGAVFQHSDPTLMWVVLMIYAVWATTYCFSISAFFERPTLATTCGILVWLVSFNALGFAMEESYGKDFSVGVRLLMCIFPNVAIHLALKAICIFEASEKGAKWGNIAEPLSSVDSLTLLYVILMFLASICLNMVICLYAEAIMPKKYGVRKPFYFFFQPSYWGIGRNKNNISHVNDDGPNKPGFEEGPSGLKAGVEIRKLRKEFGKSKVAVNDISMKIYEGQIFCLLGQNGLFAPTSGTALINGYDIRTDMESIRQNLGLCPQHNMLFDKLTWYGSGSQKSDLGFTFANPRGQNFGSDDSFYGRGAGYTLSMSIVHGSDENVILGTVRRHIEDAHFKSSHSNNASEISIVLPSESNTASKFPKMFAELTERQEELGIKEVGVGWTTMDEVFVRVEELSHATTESNSLDSTSVTESSRLGSQDEILSSGTKLSGLRLLLSQFIGLFMKKLFYSLRKKRLIVSQMIIPVLLTIASVVISSLMFSTSSRLPPLTVSISPYKNAITLYSSTNETIGSMYAGVVGSSAKQIDPRFNNNVSQALLEVGISDISIFRDKHIIAAEINDTHMKAMYSTIATHSSPLSMNLLTNTLLRGAAPGQGNWIETINHPFRNSFYDLFQPAEENPEFIVIISFIFGVMVPIGLILLAASFIIAPTEERLCQGKQLQMMSGVNPLLYWVSAFICDYFLMLVSICLMTACLPIFEKNKAFTNNGGAGTIFLIMAVYGLASIFFGYIFSTFARSVAGGFTFLTIVHLLTGVGLGVGSNILEDISPDGTIYKVINVIGRIFPTYGMTRGAMQYAKISSGNSRCFALTQEAKDILCSPTFVTENYYRISQECCENCADLGDGECFETTPFFQWSRDVEVDDGWFGTKIVAIPALTQDVVWLVFAAVLYFAILMLVEYDAFKLIFEKFTKEKKSYFQTTVTDNDVIEENQRVHSLVNGNEASKDAILVDNLCKAYGTFSAVSGLSFGVHHGECFGLLGVNGAGKTTTFRMLTGDETRSNGNAYMNTLSLVSGRKEFLSNIGYCPQFDGIIGVLTGKEMLCLFARLRGVSGDQVEIEAKKWLRRTGLFESGDVQCQKYSGGMKRRLSAGMACVGTQKYYCSMSPLLELIRWPAGHFGKLYLLLRTLVKLLSLLHTECEALCSRVGIMVNSEMQCVGNVQHLRNKFAQGFSLTLKLKDACLQNPAVVNDISNSVCSTFQPCTLKDYHQVTMKFQIHSQSNKWEDLYKTMEMIKDQYQEFIEEYAITQTTLEEVFLSFATKQYVNERATNANGNILNRLCSLC</sequence>
<dbReference type="InterPro" id="IPR056264">
    <property type="entry name" value="R2_ABCA1-4-like"/>
</dbReference>
<dbReference type="EMBL" id="LJIJ01001324">
    <property type="protein sequence ID" value="ODM92121.1"/>
    <property type="molecule type" value="Genomic_DNA"/>
</dbReference>
<evidence type="ECO:0000256" key="2">
    <source>
        <dbReference type="ARBA" id="ARBA00022692"/>
    </source>
</evidence>
<feature type="transmembrane region" description="Helical" evidence="5">
    <location>
        <begin position="738"/>
        <end position="761"/>
    </location>
</feature>
<dbReference type="Pfam" id="PF00005">
    <property type="entry name" value="ABC_tran"/>
    <property type="match status" value="1"/>
</dbReference>
<feature type="transmembrane region" description="Helical" evidence="5">
    <location>
        <begin position="397"/>
        <end position="421"/>
    </location>
</feature>
<dbReference type="PANTHER" id="PTHR19229">
    <property type="entry name" value="ATP-BINDING CASSETTE TRANSPORTER SUBFAMILY A ABCA"/>
    <property type="match status" value="1"/>
</dbReference>
<feature type="transmembrane region" description="Helical" evidence="5">
    <location>
        <begin position="294"/>
        <end position="314"/>
    </location>
</feature>
<accession>A0A1D2MGT4</accession>
<dbReference type="InterPro" id="IPR013525">
    <property type="entry name" value="ABC2_TM"/>
</dbReference>
<feature type="transmembrane region" description="Helical" evidence="5">
    <location>
        <begin position="1018"/>
        <end position="1038"/>
    </location>
</feature>
<dbReference type="PROSITE" id="PS50893">
    <property type="entry name" value="ABC_TRANSPORTER_2"/>
    <property type="match status" value="1"/>
</dbReference>
<evidence type="ECO:0000256" key="4">
    <source>
        <dbReference type="ARBA" id="ARBA00023136"/>
    </source>
</evidence>
<dbReference type="GO" id="GO:0005319">
    <property type="term" value="F:lipid transporter activity"/>
    <property type="evidence" value="ECO:0007669"/>
    <property type="project" value="TreeGrafter"/>
</dbReference>
<dbReference type="InterPro" id="IPR027417">
    <property type="entry name" value="P-loop_NTPase"/>
</dbReference>
<evidence type="ECO:0000313" key="8">
    <source>
        <dbReference type="Proteomes" id="UP000094527"/>
    </source>
</evidence>
<feature type="transmembrane region" description="Helical" evidence="5">
    <location>
        <begin position="990"/>
        <end position="1011"/>
    </location>
</feature>